<evidence type="ECO:0000256" key="4">
    <source>
        <dbReference type="ARBA" id="ARBA00023163"/>
    </source>
</evidence>
<name>A0ABX2EQ40_9BURK</name>
<dbReference type="PANTHER" id="PTHR30419:SF2">
    <property type="entry name" value="LYSR FAMILY TRANSCRIPTIONAL REGULATOR"/>
    <property type="match status" value="1"/>
</dbReference>
<dbReference type="Gene3D" id="3.40.190.290">
    <property type="match status" value="1"/>
</dbReference>
<dbReference type="InterPro" id="IPR050950">
    <property type="entry name" value="HTH-type_LysR_regulators"/>
</dbReference>
<gene>
    <name evidence="6" type="ORF">HLB44_27425</name>
</gene>
<dbReference type="Proteomes" id="UP000737171">
    <property type="component" value="Unassembled WGS sequence"/>
</dbReference>
<evidence type="ECO:0000313" key="6">
    <source>
        <dbReference type="EMBL" id="NRF70743.1"/>
    </source>
</evidence>
<comment type="similarity">
    <text evidence="1">Belongs to the LysR transcriptional regulatory family.</text>
</comment>
<evidence type="ECO:0000256" key="3">
    <source>
        <dbReference type="ARBA" id="ARBA00023125"/>
    </source>
</evidence>
<sequence>MINLNRFDLVTLRLFVAALDAGSLTAGADRFGISLAAASKRIADLEQHCGVPLLQRRQRGVSATAEGQTVHRLAIEVIARLEQLAQSIDDFRAGAAGHLRLCANPSAFGGFLPAVLARYAERYPKVRIDLDDTLSEDGVRAVQKGTAELAVIGDNVPCDGLETLPCNVDELVLLVPMTHPLATAGAGAGAGTVAMEHALGHDQIALARSASLTRKVIAAAEAAGLTLRIRVQVRSFDSMCRMVACGLGIAVLPSSAAQLYAQALGLVTLRLTGAEVERRLLLAMRRRSALSAPALALVQMIEAEVGAADGSD</sequence>
<dbReference type="InterPro" id="IPR005119">
    <property type="entry name" value="LysR_subst-bd"/>
</dbReference>
<dbReference type="InterPro" id="IPR000847">
    <property type="entry name" value="LysR_HTH_N"/>
</dbReference>
<evidence type="ECO:0000256" key="2">
    <source>
        <dbReference type="ARBA" id="ARBA00023015"/>
    </source>
</evidence>
<dbReference type="PROSITE" id="PS50931">
    <property type="entry name" value="HTH_LYSR"/>
    <property type="match status" value="1"/>
</dbReference>
<comment type="caution">
    <text evidence="6">The sequence shown here is derived from an EMBL/GenBank/DDBJ whole genome shotgun (WGS) entry which is preliminary data.</text>
</comment>
<keyword evidence="7" id="KW-1185">Reference proteome</keyword>
<dbReference type="SUPFAM" id="SSF53850">
    <property type="entry name" value="Periplasmic binding protein-like II"/>
    <property type="match status" value="1"/>
</dbReference>
<accession>A0ABX2EQ40</accession>
<organism evidence="6 7">
    <name type="scientific">Pseudaquabacterium terrae</name>
    <dbReference type="NCBI Taxonomy" id="2732868"/>
    <lineage>
        <taxon>Bacteria</taxon>
        <taxon>Pseudomonadati</taxon>
        <taxon>Pseudomonadota</taxon>
        <taxon>Betaproteobacteria</taxon>
        <taxon>Burkholderiales</taxon>
        <taxon>Sphaerotilaceae</taxon>
        <taxon>Pseudaquabacterium</taxon>
    </lineage>
</organism>
<dbReference type="Pfam" id="PF00126">
    <property type="entry name" value="HTH_1"/>
    <property type="match status" value="1"/>
</dbReference>
<feature type="domain" description="HTH lysR-type" evidence="5">
    <location>
        <begin position="12"/>
        <end position="64"/>
    </location>
</feature>
<dbReference type="EMBL" id="JABRWJ010000009">
    <property type="protein sequence ID" value="NRF70743.1"/>
    <property type="molecule type" value="Genomic_DNA"/>
</dbReference>
<keyword evidence="4" id="KW-0804">Transcription</keyword>
<proteinExistence type="inferred from homology"/>
<evidence type="ECO:0000259" key="5">
    <source>
        <dbReference type="PROSITE" id="PS50931"/>
    </source>
</evidence>
<dbReference type="Gene3D" id="1.10.10.10">
    <property type="entry name" value="Winged helix-like DNA-binding domain superfamily/Winged helix DNA-binding domain"/>
    <property type="match status" value="1"/>
</dbReference>
<keyword evidence="3" id="KW-0238">DNA-binding</keyword>
<evidence type="ECO:0000313" key="7">
    <source>
        <dbReference type="Proteomes" id="UP000737171"/>
    </source>
</evidence>
<dbReference type="SUPFAM" id="SSF46785">
    <property type="entry name" value="Winged helix' DNA-binding domain"/>
    <property type="match status" value="1"/>
</dbReference>
<evidence type="ECO:0000256" key="1">
    <source>
        <dbReference type="ARBA" id="ARBA00009437"/>
    </source>
</evidence>
<dbReference type="InterPro" id="IPR036390">
    <property type="entry name" value="WH_DNA-bd_sf"/>
</dbReference>
<reference evidence="6 7" key="1">
    <citation type="submission" date="2020-05" db="EMBL/GenBank/DDBJ databases">
        <title>Aquincola sp. isolate from soil.</title>
        <authorList>
            <person name="Han J."/>
            <person name="Kim D.-U."/>
        </authorList>
    </citation>
    <scope>NUCLEOTIDE SEQUENCE [LARGE SCALE GENOMIC DNA]</scope>
    <source>
        <strain evidence="6 7">S2</strain>
    </source>
</reference>
<dbReference type="Pfam" id="PF03466">
    <property type="entry name" value="LysR_substrate"/>
    <property type="match status" value="1"/>
</dbReference>
<dbReference type="InterPro" id="IPR036388">
    <property type="entry name" value="WH-like_DNA-bd_sf"/>
</dbReference>
<dbReference type="PANTHER" id="PTHR30419">
    <property type="entry name" value="HTH-TYPE TRANSCRIPTIONAL REGULATOR YBHD"/>
    <property type="match status" value="1"/>
</dbReference>
<keyword evidence="2" id="KW-0805">Transcription regulation</keyword>
<protein>
    <submittedName>
        <fullName evidence="6">LysR family transcriptional regulator</fullName>
    </submittedName>
</protein>